<dbReference type="GO" id="GO:0005886">
    <property type="term" value="C:plasma membrane"/>
    <property type="evidence" value="ECO:0007669"/>
    <property type="project" value="TreeGrafter"/>
</dbReference>
<proteinExistence type="predicted"/>
<evidence type="ECO:0000313" key="4">
    <source>
        <dbReference type="Proteomes" id="UP000184301"/>
    </source>
</evidence>
<dbReference type="InterPro" id="IPR014729">
    <property type="entry name" value="Rossmann-like_a/b/a_fold"/>
</dbReference>
<feature type="domain" description="DUF218" evidence="2">
    <location>
        <begin position="92"/>
        <end position="232"/>
    </location>
</feature>
<feature type="transmembrane region" description="Helical" evidence="1">
    <location>
        <begin position="32"/>
        <end position="54"/>
    </location>
</feature>
<dbReference type="OrthoDB" id="9782395at2"/>
<dbReference type="GO" id="GO:0043164">
    <property type="term" value="P:Gram-negative-bacterium-type cell wall biogenesis"/>
    <property type="evidence" value="ECO:0007669"/>
    <property type="project" value="TreeGrafter"/>
</dbReference>
<keyword evidence="1" id="KW-1133">Transmembrane helix</keyword>
<organism evidence="3 4">
    <name type="scientific">Hespellia stercorisuis DSM 15480</name>
    <dbReference type="NCBI Taxonomy" id="1121950"/>
    <lineage>
        <taxon>Bacteria</taxon>
        <taxon>Bacillati</taxon>
        <taxon>Bacillota</taxon>
        <taxon>Clostridia</taxon>
        <taxon>Lachnospirales</taxon>
        <taxon>Lachnospiraceae</taxon>
        <taxon>Hespellia</taxon>
    </lineage>
</organism>
<sequence length="254" mass="28762">MLWQIILFILSICCLAYYILIRIYTKRRNSTFLLFWLLSGLALLALSFLLPVLPETVCRYLIVAATVFVCCFLVVEGLICSAMLKKAEDGLEYIIVLGAQVRGTRITNSLERRLIQALRYLEDNPDARAIVSGGQGKGEDIPEAAAMAAYLSEHGVESERIILEDKSTTTQENLSFSAAFIPDRKGRIGLVTNDFHMYRALMIAKSLGYQNIRGIAASSNPVLQANYLVREFFACIYYWLRLCLRIFQTKMFDK</sequence>
<protein>
    <submittedName>
        <fullName evidence="3">Uncharacterized SAM-binding protein YcdF, DUF218 family</fullName>
    </submittedName>
</protein>
<dbReference type="PANTHER" id="PTHR30336">
    <property type="entry name" value="INNER MEMBRANE PROTEIN, PROBABLE PERMEASE"/>
    <property type="match status" value="1"/>
</dbReference>
<feature type="transmembrane region" description="Helical" evidence="1">
    <location>
        <begin position="6"/>
        <end position="25"/>
    </location>
</feature>
<evidence type="ECO:0000259" key="2">
    <source>
        <dbReference type="Pfam" id="PF02698"/>
    </source>
</evidence>
<evidence type="ECO:0000313" key="3">
    <source>
        <dbReference type="EMBL" id="SHK47538.1"/>
    </source>
</evidence>
<dbReference type="InterPro" id="IPR051599">
    <property type="entry name" value="Cell_Envelope_Assoc"/>
</dbReference>
<dbReference type="Gene3D" id="3.40.50.620">
    <property type="entry name" value="HUPs"/>
    <property type="match status" value="1"/>
</dbReference>
<dbReference type="AlphaFoldDB" id="A0A1M6SSI1"/>
<keyword evidence="4" id="KW-1185">Reference proteome</keyword>
<evidence type="ECO:0000256" key="1">
    <source>
        <dbReference type="SAM" id="Phobius"/>
    </source>
</evidence>
<dbReference type="CDD" id="cd06259">
    <property type="entry name" value="YdcF-like"/>
    <property type="match status" value="1"/>
</dbReference>
<dbReference type="GO" id="GO:0000270">
    <property type="term" value="P:peptidoglycan metabolic process"/>
    <property type="evidence" value="ECO:0007669"/>
    <property type="project" value="TreeGrafter"/>
</dbReference>
<accession>A0A1M6SSI1</accession>
<keyword evidence="1" id="KW-0812">Transmembrane</keyword>
<feature type="transmembrane region" description="Helical" evidence="1">
    <location>
        <begin position="60"/>
        <end position="84"/>
    </location>
</feature>
<dbReference type="Pfam" id="PF02698">
    <property type="entry name" value="DUF218"/>
    <property type="match status" value="1"/>
</dbReference>
<reference evidence="3 4" key="1">
    <citation type="submission" date="2016-11" db="EMBL/GenBank/DDBJ databases">
        <authorList>
            <person name="Jaros S."/>
            <person name="Januszkiewicz K."/>
            <person name="Wedrychowicz H."/>
        </authorList>
    </citation>
    <scope>NUCLEOTIDE SEQUENCE [LARGE SCALE GENOMIC DNA]</scope>
    <source>
        <strain evidence="3 4">DSM 15480</strain>
    </source>
</reference>
<dbReference type="STRING" id="1121950.SAMN02745243_03022"/>
<keyword evidence="1" id="KW-0472">Membrane</keyword>
<dbReference type="Proteomes" id="UP000184301">
    <property type="component" value="Unassembled WGS sequence"/>
</dbReference>
<dbReference type="EMBL" id="FQZY01000052">
    <property type="protein sequence ID" value="SHK47538.1"/>
    <property type="molecule type" value="Genomic_DNA"/>
</dbReference>
<name>A0A1M6SSI1_9FIRM</name>
<dbReference type="InterPro" id="IPR003848">
    <property type="entry name" value="DUF218"/>
</dbReference>
<dbReference type="RefSeq" id="WP_073111943.1">
    <property type="nucleotide sequence ID" value="NZ_FQZY01000052.1"/>
</dbReference>
<gene>
    <name evidence="3" type="ORF">SAMN02745243_03022</name>
</gene>
<dbReference type="PANTHER" id="PTHR30336:SF4">
    <property type="entry name" value="ENVELOPE BIOGENESIS FACTOR ELYC"/>
    <property type="match status" value="1"/>
</dbReference>